<dbReference type="Proteomes" id="UP000226431">
    <property type="component" value="Unassembled WGS sequence"/>
</dbReference>
<evidence type="ECO:0000313" key="2">
    <source>
        <dbReference type="Proteomes" id="UP000226431"/>
    </source>
</evidence>
<proteinExistence type="predicted"/>
<gene>
    <name evidence="1" type="ORF">CDD80_4689</name>
</gene>
<comment type="caution">
    <text evidence="1">The sequence shown here is derived from an EMBL/GenBank/DDBJ whole genome shotgun (WGS) entry which is preliminary data.</text>
</comment>
<name>A0A2C5YRP4_9HYPO</name>
<sequence length="367" mass="40760">MELEVDDTYSLLQATGLDSRPSGWQRIDGLCRCRHTPAGWWWWINVHGRVQDTGTWYDLLQHPRMDGRASIHYYVYREARRDARPPALGLRSASRAEAVRIILALDKGSTGPPGLSPRLGVAIADMSHTRGSATCPAHYARYSALILPVPGTSGSTIRHATTASPKHYSHLHRAAFRAEPNESLGTYNRERRARYPVPAAEALSGPISFSFWLISFLWLWLWPAWSRQTPARQLTVASSAATSIQRHVRQSRFQVQIQVHRSTTPSPYLTAVFRSGTAASGRATRSNKEKQPRHFILGICSDPPLRTTTVAPGLPSRSRHLVHRRLNPIPGAIHRPISAPEQPLPGICQRSVPQAGIGLHPAATPRD</sequence>
<accession>A0A2C5YRP4</accession>
<evidence type="ECO:0000313" key="1">
    <source>
        <dbReference type="EMBL" id="PHH72195.1"/>
    </source>
</evidence>
<reference evidence="1 2" key="1">
    <citation type="submission" date="2017-06" db="EMBL/GenBank/DDBJ databases">
        <title>Ant-infecting Ophiocordyceps genomes reveal a high diversity of potential behavioral manipulation genes and a possible major role for enterotoxins.</title>
        <authorList>
            <person name="De Bekker C."/>
            <person name="Evans H.C."/>
            <person name="Brachmann A."/>
            <person name="Hughes D.P."/>
        </authorList>
    </citation>
    <scope>NUCLEOTIDE SEQUENCE [LARGE SCALE GENOMIC DNA]</scope>
    <source>
        <strain evidence="1 2">Map16</strain>
    </source>
</reference>
<dbReference type="EMBL" id="NJES01000439">
    <property type="protein sequence ID" value="PHH72195.1"/>
    <property type="molecule type" value="Genomic_DNA"/>
</dbReference>
<dbReference type="AlphaFoldDB" id="A0A2C5YRP4"/>
<organism evidence="1 2">
    <name type="scientific">Ophiocordyceps camponoti-rufipedis</name>
    <dbReference type="NCBI Taxonomy" id="2004952"/>
    <lineage>
        <taxon>Eukaryota</taxon>
        <taxon>Fungi</taxon>
        <taxon>Dikarya</taxon>
        <taxon>Ascomycota</taxon>
        <taxon>Pezizomycotina</taxon>
        <taxon>Sordariomycetes</taxon>
        <taxon>Hypocreomycetidae</taxon>
        <taxon>Hypocreales</taxon>
        <taxon>Ophiocordycipitaceae</taxon>
        <taxon>Ophiocordyceps</taxon>
    </lineage>
</organism>
<protein>
    <submittedName>
        <fullName evidence="1">Uncharacterized protein</fullName>
    </submittedName>
</protein>
<keyword evidence="2" id="KW-1185">Reference proteome</keyword>